<feature type="domain" description="RING-type" evidence="9">
    <location>
        <begin position="13"/>
        <end position="56"/>
    </location>
</feature>
<evidence type="ECO:0000313" key="11">
    <source>
        <dbReference type="Proteomes" id="UP000245119"/>
    </source>
</evidence>
<dbReference type="PROSITE" id="PS50194">
    <property type="entry name" value="FILAMIN_REPEAT"/>
    <property type="match status" value="1"/>
</dbReference>
<dbReference type="PANTHER" id="PTHR24104:SF48">
    <property type="entry name" value="PROTEIN WECH"/>
    <property type="match status" value="1"/>
</dbReference>
<dbReference type="SUPFAM" id="SSF57850">
    <property type="entry name" value="RING/U-box"/>
    <property type="match status" value="1"/>
</dbReference>
<dbReference type="InterPro" id="IPR011042">
    <property type="entry name" value="6-blade_b-propeller_TolB-like"/>
</dbReference>
<sequence>MAAKFPGDIFGECCVCERSIEYRAKAFSGCGHNICEHCWYKYKFPTHYSSILCPICADRRKRSESFVNSAQESNSDANHDEGCIADMLGPDVLLQFNVQQASDLFSVQEDPQELSQQQISSQHRHGLGIEMLLIPQNQEISGSVCMVCNSAANHVSEFSDKLLCKQCAQIYKKAVAEPQYTHPHVFYFEEHPVQQKSTSSPTPITFTFFKQEQPCSVPPFPAALPPDDSYNVKPASHVQQTMQQNFQQHQLPRQFQSSQVRQSQPQETQCYHLLSVQPPPVPRNHILHNHQSPFSSDPFQSHESSASKVRSHHSSAPVSTARAITNHPSDLMTNQIFSTSLRSCSTNSTLLSNQLLKPSSGPAVEKDSRALSQRNSPALDCTDLRNELPSQFTKQLFQENQFESQQSMWEQSGRSVLAPYGDSCNMERFSPFGFQNQPNHWPHPTSPISSLVEKASSLPVGSVHSQKSPILTSNDKLSFQVNGPNSHLRVCSCSEVSNKCTEESECRDDPRKLSETEQNKLVESHKIAEGKRATLKEYLLKTEADLAEIRRLMSSIRRTLELEQGIAACPQSADIVAFLQRLQEETLGPFNVMDYKFLPPDEKVLQYISAIGSVTSESEPKSCIVRSEDLHYTVCGGKGKFVVIPQNAANQSVCDQGFSAYITTPDKKEHALIVDKIDENYIFNFTFSDKGKHTLMIKVRGHRVAASPYTINCQEGYTYVSLSKGPDAVFLDRGELNRAWGMAVNRSSPRLYIADRGNHRIVACSIKEGHHVGPIEFTFGEEGEGPGQFKKPVSVAYSTFDGRVAVVDKDNHRIQVFTEKGRFLFEAGALTASHQVKKPPPLAFNFPWDIAYSPDGNMAVSDSKNNRIQLLDKDGNFLKTIGESFLLDSVRGITFDSQGNLYATDFNFHRLVVFAASTGFAAFAVYRVAKADGLTGLNRPQGICVDRLDNVLLADSKNMRILSEERTSSLSNSDESLENGGTRRTVMGNCESRNHTLPFPLRRRAGSLMNNGKDSLKNDAGSSRAGSKTSNSIHGVKNAVWLFLQDTSCNPKHF</sequence>
<dbReference type="InterPro" id="IPR001298">
    <property type="entry name" value="Filamin/ABP280_rpt"/>
</dbReference>
<dbReference type="SUPFAM" id="SSF81296">
    <property type="entry name" value="E set domains"/>
    <property type="match status" value="1"/>
</dbReference>
<dbReference type="GO" id="GO:0000209">
    <property type="term" value="P:protein polyubiquitination"/>
    <property type="evidence" value="ECO:0007669"/>
    <property type="project" value="TreeGrafter"/>
</dbReference>
<dbReference type="Pfam" id="PF01436">
    <property type="entry name" value="NHL"/>
    <property type="match status" value="4"/>
</dbReference>
<evidence type="ECO:0000256" key="5">
    <source>
        <dbReference type="PROSITE-ProRule" id="PRU00087"/>
    </source>
</evidence>
<dbReference type="InterPro" id="IPR017868">
    <property type="entry name" value="Filamin/ABP280_repeat-like"/>
</dbReference>
<proteinExistence type="predicted"/>
<reference evidence="10 11" key="1">
    <citation type="submission" date="2018-04" db="EMBL/GenBank/DDBJ databases">
        <title>The genome of golden apple snail Pomacea canaliculata provides insight into stress tolerance and invasive adaptation.</title>
        <authorList>
            <person name="Liu C."/>
            <person name="Liu B."/>
            <person name="Ren Y."/>
            <person name="Zhang Y."/>
            <person name="Wang H."/>
            <person name="Li S."/>
            <person name="Jiang F."/>
            <person name="Yin L."/>
            <person name="Zhang G."/>
            <person name="Qian W."/>
            <person name="Fan W."/>
        </authorList>
    </citation>
    <scope>NUCLEOTIDE SEQUENCE [LARGE SCALE GENOMIC DNA]</scope>
    <source>
        <strain evidence="10">SZHN2017</strain>
        <tissue evidence="10">Muscle</tissue>
    </source>
</reference>
<dbReference type="PROSITE" id="PS51125">
    <property type="entry name" value="NHL"/>
    <property type="match status" value="3"/>
</dbReference>
<dbReference type="Pfam" id="PF00630">
    <property type="entry name" value="Filamin"/>
    <property type="match status" value="1"/>
</dbReference>
<evidence type="ECO:0000256" key="3">
    <source>
        <dbReference type="ARBA" id="ARBA00022771"/>
    </source>
</evidence>
<dbReference type="InterPro" id="IPR013783">
    <property type="entry name" value="Ig-like_fold"/>
</dbReference>
<dbReference type="InterPro" id="IPR001258">
    <property type="entry name" value="NHL_repeat"/>
</dbReference>
<accession>A0A2T7NJ78</accession>
<feature type="repeat" description="NHL" evidence="7">
    <location>
        <begin position="776"/>
        <end position="820"/>
    </location>
</feature>
<evidence type="ECO:0000256" key="1">
    <source>
        <dbReference type="ARBA" id="ARBA00022723"/>
    </source>
</evidence>
<evidence type="ECO:0000256" key="2">
    <source>
        <dbReference type="ARBA" id="ARBA00022737"/>
    </source>
</evidence>
<name>A0A2T7NJ78_POMCA</name>
<protein>
    <recommendedName>
        <fullName evidence="9">RING-type domain-containing protein</fullName>
    </recommendedName>
</protein>
<evidence type="ECO:0000256" key="8">
    <source>
        <dbReference type="SAM" id="MobiDB-lite"/>
    </source>
</evidence>
<feature type="repeat" description="NHL" evidence="7">
    <location>
        <begin position="833"/>
        <end position="874"/>
    </location>
</feature>
<dbReference type="EMBL" id="PZQS01000012">
    <property type="protein sequence ID" value="PVD21224.1"/>
    <property type="molecule type" value="Genomic_DNA"/>
</dbReference>
<keyword evidence="11" id="KW-1185">Reference proteome</keyword>
<feature type="compositionally biased region" description="Polar residues" evidence="8">
    <location>
        <begin position="1020"/>
        <end position="1031"/>
    </location>
</feature>
<dbReference type="Proteomes" id="UP000245119">
    <property type="component" value="Linkage Group LG12"/>
</dbReference>
<dbReference type="InterPro" id="IPR014756">
    <property type="entry name" value="Ig_E-set"/>
</dbReference>
<dbReference type="AlphaFoldDB" id="A0A2T7NJ78"/>
<dbReference type="InterPro" id="IPR001841">
    <property type="entry name" value="Znf_RING"/>
</dbReference>
<keyword evidence="3 6" id="KW-0863">Zinc-finger</keyword>
<feature type="region of interest" description="Disordered" evidence="8">
    <location>
        <begin position="1008"/>
        <end position="1031"/>
    </location>
</feature>
<evidence type="ECO:0000256" key="7">
    <source>
        <dbReference type="PROSITE-ProRule" id="PRU00504"/>
    </source>
</evidence>
<feature type="region of interest" description="Disordered" evidence="8">
    <location>
        <begin position="356"/>
        <end position="381"/>
    </location>
</feature>
<keyword evidence="1" id="KW-0479">Metal-binding</keyword>
<dbReference type="InterPro" id="IPR050952">
    <property type="entry name" value="TRIM-NHL_E3_ligases"/>
</dbReference>
<dbReference type="Gene3D" id="2.60.40.10">
    <property type="entry name" value="Immunoglobulins"/>
    <property type="match status" value="1"/>
</dbReference>
<keyword evidence="2" id="KW-0677">Repeat</keyword>
<dbReference type="GO" id="GO:0008270">
    <property type="term" value="F:zinc ion binding"/>
    <property type="evidence" value="ECO:0007669"/>
    <property type="project" value="UniProtKB-KW"/>
</dbReference>
<feature type="region of interest" description="Disordered" evidence="8">
    <location>
        <begin position="964"/>
        <end position="993"/>
    </location>
</feature>
<evidence type="ECO:0000313" key="10">
    <source>
        <dbReference type="EMBL" id="PVD21224.1"/>
    </source>
</evidence>
<evidence type="ECO:0000256" key="4">
    <source>
        <dbReference type="ARBA" id="ARBA00022833"/>
    </source>
</evidence>
<dbReference type="SUPFAM" id="SSF101898">
    <property type="entry name" value="NHL repeat"/>
    <property type="match status" value="1"/>
</dbReference>
<organism evidence="10 11">
    <name type="scientific">Pomacea canaliculata</name>
    <name type="common">Golden apple snail</name>
    <dbReference type="NCBI Taxonomy" id="400727"/>
    <lineage>
        <taxon>Eukaryota</taxon>
        <taxon>Metazoa</taxon>
        <taxon>Spiralia</taxon>
        <taxon>Lophotrochozoa</taxon>
        <taxon>Mollusca</taxon>
        <taxon>Gastropoda</taxon>
        <taxon>Caenogastropoda</taxon>
        <taxon>Architaenioglossa</taxon>
        <taxon>Ampullarioidea</taxon>
        <taxon>Ampullariidae</taxon>
        <taxon>Pomacea</taxon>
    </lineage>
</organism>
<dbReference type="SMART" id="SM00557">
    <property type="entry name" value="IG_FLMN"/>
    <property type="match status" value="1"/>
</dbReference>
<feature type="compositionally biased region" description="Polar residues" evidence="8">
    <location>
        <begin position="289"/>
        <end position="303"/>
    </location>
</feature>
<feature type="repeat" description="Filamin" evidence="5">
    <location>
        <begin position="615"/>
        <end position="713"/>
    </location>
</feature>
<dbReference type="GO" id="GO:0061630">
    <property type="term" value="F:ubiquitin protein ligase activity"/>
    <property type="evidence" value="ECO:0007669"/>
    <property type="project" value="TreeGrafter"/>
</dbReference>
<gene>
    <name evidence="10" type="ORF">C0Q70_19395</name>
</gene>
<dbReference type="Gene3D" id="2.120.10.30">
    <property type="entry name" value="TolB, C-terminal domain"/>
    <property type="match status" value="1"/>
</dbReference>
<evidence type="ECO:0000256" key="6">
    <source>
        <dbReference type="PROSITE-ProRule" id="PRU00175"/>
    </source>
</evidence>
<dbReference type="PANTHER" id="PTHR24104">
    <property type="entry name" value="E3 UBIQUITIN-PROTEIN LIGASE NHLRC1-RELATED"/>
    <property type="match status" value="1"/>
</dbReference>
<dbReference type="GO" id="GO:0043161">
    <property type="term" value="P:proteasome-mediated ubiquitin-dependent protein catabolic process"/>
    <property type="evidence" value="ECO:0007669"/>
    <property type="project" value="TreeGrafter"/>
</dbReference>
<keyword evidence="4" id="KW-0862">Zinc</keyword>
<evidence type="ECO:0000259" key="9">
    <source>
        <dbReference type="PROSITE" id="PS50089"/>
    </source>
</evidence>
<dbReference type="PROSITE" id="PS50089">
    <property type="entry name" value="ZF_RING_2"/>
    <property type="match status" value="1"/>
</dbReference>
<comment type="caution">
    <text evidence="10">The sequence shown here is derived from an EMBL/GenBank/DDBJ whole genome shotgun (WGS) entry which is preliminary data.</text>
</comment>
<feature type="repeat" description="NHL" evidence="7">
    <location>
        <begin position="875"/>
        <end position="917"/>
    </location>
</feature>
<feature type="region of interest" description="Disordered" evidence="8">
    <location>
        <begin position="287"/>
        <end position="326"/>
    </location>
</feature>